<keyword evidence="3" id="KW-1185">Reference proteome</keyword>
<dbReference type="RefSeq" id="WP_157058190.1">
    <property type="nucleotide sequence ID" value="NZ_CAAAHS010000002.1"/>
</dbReference>
<evidence type="ECO:0000313" key="2">
    <source>
        <dbReference type="EMBL" id="VEH85002.1"/>
    </source>
</evidence>
<keyword evidence="2" id="KW-0614">Plasmid</keyword>
<gene>
    <name evidence="1" type="ORF">Lade_1062</name>
    <name evidence="2" type="ORF">NCTC12735_00623</name>
</gene>
<dbReference type="KEGG" id="ladl:NCTC12735_00623"/>
<dbReference type="STRING" id="45056.Lade_1062"/>
<dbReference type="EMBL" id="LNKA01000001">
    <property type="protein sequence ID" value="KTC66404.1"/>
    <property type="molecule type" value="Genomic_DNA"/>
</dbReference>
<reference evidence="2 4" key="2">
    <citation type="submission" date="2018-12" db="EMBL/GenBank/DDBJ databases">
        <authorList>
            <consortium name="Pathogen Informatics"/>
        </authorList>
    </citation>
    <scope>NUCLEOTIDE SEQUENCE [LARGE SCALE GENOMIC DNA]</scope>
    <source>
        <strain evidence="2 4">NCTC12735</strain>
        <plasmid evidence="4">9</plasmid>
    </source>
</reference>
<reference evidence="1 3" key="1">
    <citation type="submission" date="2015-11" db="EMBL/GenBank/DDBJ databases">
        <title>Identification of large and diverse effector repertoires of 38 Legionella species.</title>
        <authorList>
            <person name="Burstein D."/>
            <person name="Amaro F."/>
            <person name="Zusman T."/>
            <person name="Lifshitz Z."/>
            <person name="Cohen O."/>
            <person name="Gilbert J.A."/>
            <person name="Pupko T."/>
            <person name="Shuman H.A."/>
            <person name="Segal G."/>
        </authorList>
    </citation>
    <scope>NUCLEOTIDE SEQUENCE [LARGE SCALE GENOMIC DNA]</scope>
    <source>
        <strain evidence="1 3">1762-AUS-E</strain>
    </source>
</reference>
<protein>
    <submittedName>
        <fullName evidence="1">Uncharacterized protein</fullName>
    </submittedName>
</protein>
<evidence type="ECO:0000313" key="3">
    <source>
        <dbReference type="Proteomes" id="UP000054859"/>
    </source>
</evidence>
<dbReference type="Proteomes" id="UP000281170">
    <property type="component" value="Plasmid 9"/>
</dbReference>
<dbReference type="PATRIC" id="fig|45056.6.peg.1101"/>
<name>A0A0W0R5N0_9GAMM</name>
<sequence length="57" mass="6672">MHWLIRIFIILGISSLNGCGYDKIANREIINTPAQKNIFYIENDTCLDVTHTRIRCY</sequence>
<proteinExistence type="predicted"/>
<accession>A0A0W0R5N0</accession>
<evidence type="ECO:0000313" key="1">
    <source>
        <dbReference type="EMBL" id="KTC66404.1"/>
    </source>
</evidence>
<geneLocation type="plasmid" evidence="2 4">
    <name>9</name>
</geneLocation>
<dbReference type="AlphaFoldDB" id="A0A0W0R5N0"/>
<organism evidence="1 3">
    <name type="scientific">Legionella adelaidensis</name>
    <dbReference type="NCBI Taxonomy" id="45056"/>
    <lineage>
        <taxon>Bacteria</taxon>
        <taxon>Pseudomonadati</taxon>
        <taxon>Pseudomonadota</taxon>
        <taxon>Gammaproteobacteria</taxon>
        <taxon>Legionellales</taxon>
        <taxon>Legionellaceae</taxon>
        <taxon>Legionella</taxon>
    </lineage>
</organism>
<dbReference type="EMBL" id="LR134418">
    <property type="protein sequence ID" value="VEH85002.1"/>
    <property type="molecule type" value="Genomic_DNA"/>
</dbReference>
<dbReference type="Proteomes" id="UP000054859">
    <property type="component" value="Unassembled WGS sequence"/>
</dbReference>
<evidence type="ECO:0000313" key="4">
    <source>
        <dbReference type="Proteomes" id="UP000281170"/>
    </source>
</evidence>